<organism evidence="5 6">
    <name type="scientific">Glaciibacter psychrotolerans</name>
    <dbReference type="NCBI Taxonomy" id="670054"/>
    <lineage>
        <taxon>Bacteria</taxon>
        <taxon>Bacillati</taxon>
        <taxon>Actinomycetota</taxon>
        <taxon>Actinomycetes</taxon>
        <taxon>Micrococcales</taxon>
        <taxon>Microbacteriaceae</taxon>
        <taxon>Glaciibacter</taxon>
    </lineage>
</organism>
<evidence type="ECO:0000259" key="4">
    <source>
        <dbReference type="PROSITE" id="PS50835"/>
    </source>
</evidence>
<dbReference type="InterPro" id="IPR013783">
    <property type="entry name" value="Ig-like_fold"/>
</dbReference>
<accession>A0A7Z0EDH9</accession>
<evidence type="ECO:0000256" key="1">
    <source>
        <dbReference type="ARBA" id="ARBA00022737"/>
    </source>
</evidence>
<keyword evidence="1" id="KW-0677">Repeat</keyword>
<keyword evidence="6" id="KW-1185">Reference proteome</keyword>
<name>A0A7Z0EDH9_9MICO</name>
<dbReference type="PANTHER" id="PTHR22870">
    <property type="entry name" value="REGULATOR OF CHROMOSOME CONDENSATION"/>
    <property type="match status" value="1"/>
</dbReference>
<dbReference type="RefSeq" id="WP_179577747.1">
    <property type="nucleotide sequence ID" value="NZ_JACCFM010000001.1"/>
</dbReference>
<dbReference type="Gene3D" id="2.130.10.30">
    <property type="entry name" value="Regulator of chromosome condensation 1/beta-lactamase-inhibitor protein II"/>
    <property type="match status" value="2"/>
</dbReference>
<dbReference type="EMBL" id="JACCFM010000001">
    <property type="protein sequence ID" value="NYJ18902.1"/>
    <property type="molecule type" value="Genomic_DNA"/>
</dbReference>
<dbReference type="SUPFAM" id="SSF50985">
    <property type="entry name" value="RCC1/BLIP-II"/>
    <property type="match status" value="2"/>
</dbReference>
<keyword evidence="3" id="KW-0472">Membrane</keyword>
<feature type="domain" description="Ig-like" evidence="4">
    <location>
        <begin position="566"/>
        <end position="650"/>
    </location>
</feature>
<feature type="transmembrane region" description="Helical" evidence="3">
    <location>
        <begin position="872"/>
        <end position="892"/>
    </location>
</feature>
<evidence type="ECO:0000313" key="5">
    <source>
        <dbReference type="EMBL" id="NYJ18902.1"/>
    </source>
</evidence>
<gene>
    <name evidence="5" type="ORF">HNR05_000693</name>
</gene>
<keyword evidence="3" id="KW-1133">Transmembrane helix</keyword>
<evidence type="ECO:0000313" key="6">
    <source>
        <dbReference type="Proteomes" id="UP000537260"/>
    </source>
</evidence>
<proteinExistence type="predicted"/>
<dbReference type="GO" id="GO:0005975">
    <property type="term" value="P:carbohydrate metabolic process"/>
    <property type="evidence" value="ECO:0007669"/>
    <property type="project" value="UniProtKB-ARBA"/>
</dbReference>
<feature type="region of interest" description="Disordered" evidence="2">
    <location>
        <begin position="835"/>
        <end position="867"/>
    </location>
</feature>
<dbReference type="PANTHER" id="PTHR22870:SF408">
    <property type="entry name" value="OS09G0560450 PROTEIN"/>
    <property type="match status" value="1"/>
</dbReference>
<comment type="caution">
    <text evidence="5">The sequence shown here is derived from an EMBL/GenBank/DDBJ whole genome shotgun (WGS) entry which is preliminary data.</text>
</comment>
<protein>
    <submittedName>
        <fullName evidence="5">Alpha-tubulin suppressor-like RCC1 family protein</fullName>
    </submittedName>
</protein>
<evidence type="ECO:0000256" key="2">
    <source>
        <dbReference type="SAM" id="MobiDB-lite"/>
    </source>
</evidence>
<feature type="compositionally biased region" description="Pro residues" evidence="2">
    <location>
        <begin position="840"/>
        <end position="860"/>
    </location>
</feature>
<dbReference type="Gene3D" id="2.60.40.10">
    <property type="entry name" value="Immunoglobulins"/>
    <property type="match status" value="1"/>
</dbReference>
<dbReference type="AlphaFoldDB" id="A0A7Z0EDH9"/>
<sequence>MSILSAWAKAGSLVAGVGIVAALVLVPQPATAEPAPSTGPTAGGTTVSGTLPAGLQFSRVVSGGSSAYGLGADDRWYAWGDNTFYQLGDGSGAHQSNPVRVRTPATVTDPHFTYTTLAVGNGFMFGLGSDAQWYAWGSNSSGQLGIGSNGQPLFPTKVKTPATVTDPDFTFTKITIGVDSAFGLGTDGHWYAWGYNYQGKLGDGTEANQSAPALVRTPGADASFRFTDIIGGNDSTFGLGSDGRWYAWGNNNLGQLGDGSVTKRTTPVRVRTPTGVTDPAFTFTKITPNGLSIFGLGSNGLWYSWGYNGVGTLGDGSVVSRSSPVRVRTPGTVTDPAFTFVDIFGNSNVTFGLGSNGLWYAWGVNTYGQLGDGSTTNRSVPVQVSAPGTVTDPDFTFTKVITSFSSTFGLGSDGTWYSWGYNNIGTLGDGSKTSRSIAVRVSAPATVSDPAFAFTEIAVGAYFAMGLGSDGQRYAWGLNSNSQLGDGSKVDRSTAVQSPQPAKVTAVSFAGTAGTGLSQVSGQWSVVTPAAPTGVCGPVDVVVTRTELGKTLKTIVAGGFVYGAAPLVTVQPVSASIVSGGSYSASVQASGDPTPTIEWFQQNGDGTWSPTAVATGATLTAVGLTAATSYRAAVTNCLTGADAVFSDTVTATVQAAPSLSGGTATIKAGARQMFAANPVTTGSIRSAEITSAPDSGQATVTIGGDVTFTAAPADATTPTSTVAFTVTMTDNLGQTGQAHYTVTVTNQAVTVETGSLLPGKKQSVTGTGFAPGESVTAVMDADAGSGSVTLGTADADAHGAVTFEWVIPAGTSAGTHAVTLTGATSGQARVEFIVSSPTPTSTPTPTPSPVSTPTPMPSRPETPLAATGTASLGGGLLGATLLVAAGVLALGIRSRRRSQR</sequence>
<reference evidence="5 6" key="1">
    <citation type="submission" date="2020-07" db="EMBL/GenBank/DDBJ databases">
        <title>Sequencing the genomes of 1000 actinobacteria strains.</title>
        <authorList>
            <person name="Klenk H.-P."/>
        </authorList>
    </citation>
    <scope>NUCLEOTIDE SEQUENCE [LARGE SCALE GENOMIC DNA]</scope>
    <source>
        <strain evidence="5 6">LI1</strain>
    </source>
</reference>
<dbReference type="SUPFAM" id="SSF48726">
    <property type="entry name" value="Immunoglobulin"/>
    <property type="match status" value="1"/>
</dbReference>
<dbReference type="PROSITE" id="PS50012">
    <property type="entry name" value="RCC1_3"/>
    <property type="match status" value="8"/>
</dbReference>
<dbReference type="Proteomes" id="UP000537260">
    <property type="component" value="Unassembled WGS sequence"/>
</dbReference>
<dbReference type="InterPro" id="IPR000408">
    <property type="entry name" value="Reg_chr_condens"/>
</dbReference>
<dbReference type="InterPro" id="IPR036179">
    <property type="entry name" value="Ig-like_dom_sf"/>
</dbReference>
<evidence type="ECO:0000256" key="3">
    <source>
        <dbReference type="SAM" id="Phobius"/>
    </source>
</evidence>
<dbReference type="PROSITE" id="PS50835">
    <property type="entry name" value="IG_LIKE"/>
    <property type="match status" value="1"/>
</dbReference>
<dbReference type="InterPro" id="IPR007110">
    <property type="entry name" value="Ig-like_dom"/>
</dbReference>
<dbReference type="PRINTS" id="PR00633">
    <property type="entry name" value="RCCNDNSATION"/>
</dbReference>
<dbReference type="InterPro" id="IPR051210">
    <property type="entry name" value="Ub_ligase/GEF_domain"/>
</dbReference>
<dbReference type="Pfam" id="PF00415">
    <property type="entry name" value="RCC1"/>
    <property type="match status" value="7"/>
</dbReference>
<keyword evidence="3" id="KW-0812">Transmembrane</keyword>
<dbReference type="InterPro" id="IPR009091">
    <property type="entry name" value="RCC1/BLIP-II"/>
</dbReference>